<accession>A0A561UMA1</accession>
<organism evidence="2 3">
    <name type="scientific">Kitasatospora viridis</name>
    <dbReference type="NCBI Taxonomy" id="281105"/>
    <lineage>
        <taxon>Bacteria</taxon>
        <taxon>Bacillati</taxon>
        <taxon>Actinomycetota</taxon>
        <taxon>Actinomycetes</taxon>
        <taxon>Kitasatosporales</taxon>
        <taxon>Streptomycetaceae</taxon>
        <taxon>Kitasatospora</taxon>
    </lineage>
</organism>
<keyword evidence="1" id="KW-0472">Membrane</keyword>
<dbReference type="OrthoDB" id="9898201at2"/>
<comment type="caution">
    <text evidence="2">The sequence shown here is derived from an EMBL/GenBank/DDBJ whole genome shotgun (WGS) entry which is preliminary data.</text>
</comment>
<dbReference type="EMBL" id="VIWT01000001">
    <property type="protein sequence ID" value="TWG00482.1"/>
    <property type="molecule type" value="Genomic_DNA"/>
</dbReference>
<feature type="transmembrane region" description="Helical" evidence="1">
    <location>
        <begin position="78"/>
        <end position="98"/>
    </location>
</feature>
<evidence type="ECO:0000256" key="1">
    <source>
        <dbReference type="SAM" id="Phobius"/>
    </source>
</evidence>
<keyword evidence="3" id="KW-1185">Reference proteome</keyword>
<proteinExistence type="predicted"/>
<feature type="transmembrane region" description="Helical" evidence="1">
    <location>
        <begin position="52"/>
        <end position="72"/>
    </location>
</feature>
<dbReference type="AlphaFoldDB" id="A0A561UMA1"/>
<keyword evidence="1" id="KW-0812">Transmembrane</keyword>
<evidence type="ECO:0000313" key="3">
    <source>
        <dbReference type="Proteomes" id="UP000317940"/>
    </source>
</evidence>
<protein>
    <submittedName>
        <fullName evidence="2">Uncharacterized protein DUF1772</fullName>
    </submittedName>
</protein>
<feature type="transmembrane region" description="Helical" evidence="1">
    <location>
        <begin position="6"/>
        <end position="31"/>
    </location>
</feature>
<name>A0A561UMA1_9ACTN</name>
<dbReference type="RefSeq" id="WP_145906578.1">
    <property type="nucleotide sequence ID" value="NZ_BAAAMZ010000014.1"/>
</dbReference>
<feature type="transmembrane region" description="Helical" evidence="1">
    <location>
        <begin position="133"/>
        <end position="150"/>
    </location>
</feature>
<evidence type="ECO:0000313" key="2">
    <source>
        <dbReference type="EMBL" id="TWG00482.1"/>
    </source>
</evidence>
<reference evidence="2 3" key="1">
    <citation type="submission" date="2019-06" db="EMBL/GenBank/DDBJ databases">
        <title>Sequencing the genomes of 1000 actinobacteria strains.</title>
        <authorList>
            <person name="Klenk H.-P."/>
        </authorList>
    </citation>
    <scope>NUCLEOTIDE SEQUENCE [LARGE SCALE GENOMIC DNA]</scope>
    <source>
        <strain evidence="2 3">DSM 44826</strain>
    </source>
</reference>
<sequence>MYEALVFLAILSAAMLVGLMTTLLTVMRVIWRQQSDEDAARAFQDFLAKAGTNRVLSTLTVIPIVSSIVIAFTGAPNHAAYVCALVGGGVFLAFFFLWTAAFNLPVYKAVAQWGGEGAPADVRVMISRFHRSNSVRLCGAFATSLLFFLAA</sequence>
<keyword evidence="1" id="KW-1133">Transmembrane helix</keyword>
<gene>
    <name evidence="2" type="ORF">FHX73_114361</name>
</gene>
<dbReference type="Proteomes" id="UP000317940">
    <property type="component" value="Unassembled WGS sequence"/>
</dbReference>